<comment type="caution">
    <text evidence="2">The sequence shown here is derived from an EMBL/GenBank/DDBJ whole genome shotgun (WGS) entry which is preliminary data.</text>
</comment>
<dbReference type="Proteomes" id="UP000274822">
    <property type="component" value="Unassembled WGS sequence"/>
</dbReference>
<evidence type="ECO:0000313" key="3">
    <source>
        <dbReference type="Proteomes" id="UP000274822"/>
    </source>
</evidence>
<protein>
    <recommendedName>
        <fullName evidence="1">NADAR domain-containing protein</fullName>
    </recommendedName>
</protein>
<evidence type="ECO:0000313" key="2">
    <source>
        <dbReference type="EMBL" id="RUS33669.1"/>
    </source>
</evidence>
<name>A0A433QV43_9FUNG</name>
<organism evidence="2 3">
    <name type="scientific">Jimgerdemannia flammicorona</name>
    <dbReference type="NCBI Taxonomy" id="994334"/>
    <lineage>
        <taxon>Eukaryota</taxon>
        <taxon>Fungi</taxon>
        <taxon>Fungi incertae sedis</taxon>
        <taxon>Mucoromycota</taxon>
        <taxon>Mucoromycotina</taxon>
        <taxon>Endogonomycetes</taxon>
        <taxon>Endogonales</taxon>
        <taxon>Endogonaceae</taxon>
        <taxon>Jimgerdemannia</taxon>
    </lineage>
</organism>
<dbReference type="EMBL" id="RBNJ01001019">
    <property type="protein sequence ID" value="RUS33669.1"/>
    <property type="molecule type" value="Genomic_DNA"/>
</dbReference>
<dbReference type="InterPro" id="IPR012816">
    <property type="entry name" value="NADAR"/>
</dbReference>
<dbReference type="Pfam" id="PF08719">
    <property type="entry name" value="NADAR"/>
    <property type="match status" value="1"/>
</dbReference>
<accession>A0A433QV43</accession>
<keyword evidence="3" id="KW-1185">Reference proteome</keyword>
<sequence length="202" mass="23998">MSCFVCRAQEHYCGYISRRVSGEFSDYSESRFSISYSSFLHLPHFSVQAQKFPGNYSLQYDIRQAHYPRDVFNLARKYDQFKRIDWEEQKEGFMTKALDAKFKLDQHRSLYFKLLSTGTAKLHEHTANDMYWGDGGDGGNGVDRLGHLLWRIRGSIREFEERRLKEAGFEVNVAKMKDLWRQIEEERERMIRDIVMVKESLK</sequence>
<proteinExistence type="predicted"/>
<gene>
    <name evidence="2" type="ORF">BC938DRAFT_470603</name>
</gene>
<dbReference type="InterPro" id="IPR037238">
    <property type="entry name" value="YbiA-like_sf"/>
</dbReference>
<evidence type="ECO:0000259" key="1">
    <source>
        <dbReference type="Pfam" id="PF08719"/>
    </source>
</evidence>
<dbReference type="Gene3D" id="1.10.357.40">
    <property type="entry name" value="YbiA-like"/>
    <property type="match status" value="1"/>
</dbReference>
<dbReference type="SUPFAM" id="SSF143990">
    <property type="entry name" value="YbiA-like"/>
    <property type="match status" value="1"/>
</dbReference>
<reference evidence="2 3" key="1">
    <citation type="journal article" date="2018" name="New Phytol.">
        <title>Phylogenomics of Endogonaceae and evolution of mycorrhizas within Mucoromycota.</title>
        <authorList>
            <person name="Chang Y."/>
            <person name="Desiro A."/>
            <person name="Na H."/>
            <person name="Sandor L."/>
            <person name="Lipzen A."/>
            <person name="Clum A."/>
            <person name="Barry K."/>
            <person name="Grigoriev I.V."/>
            <person name="Martin F.M."/>
            <person name="Stajich J.E."/>
            <person name="Smith M.E."/>
            <person name="Bonito G."/>
            <person name="Spatafora J.W."/>
        </authorList>
    </citation>
    <scope>NUCLEOTIDE SEQUENCE [LARGE SCALE GENOMIC DNA]</scope>
    <source>
        <strain evidence="2 3">AD002</strain>
    </source>
</reference>
<dbReference type="AlphaFoldDB" id="A0A433QV43"/>
<feature type="domain" description="NADAR" evidence="1">
    <location>
        <begin position="22"/>
        <end position="157"/>
    </location>
</feature>
<dbReference type="CDD" id="cd15457">
    <property type="entry name" value="NADAR"/>
    <property type="match status" value="1"/>
</dbReference>